<dbReference type="EMBL" id="JAVRAF010000003">
    <property type="protein sequence ID" value="MDX8302913.1"/>
    <property type="molecule type" value="Genomic_DNA"/>
</dbReference>
<comment type="caution">
    <text evidence="2">The sequence shown here is derived from an EMBL/GenBank/DDBJ whole genome shotgun (WGS) entry which is preliminary data.</text>
</comment>
<reference evidence="2" key="1">
    <citation type="journal article" date="2023" name="Phytobiomes J">
        <title>Deciphering the key players within the bacterial microbiota associated with aerial crown gall tumors on rhododendron: Insights into the gallobiome.</title>
        <authorList>
            <person name="Kuzmanovic N."/>
            <person name="Nesme J."/>
            <person name="Wolf J."/>
            <person name="Neumann-Schaal M."/>
            <person name="Petersen J."/>
            <person name="Fernandez-Gnecco G."/>
            <person name="Sproeer C."/>
            <person name="Bunk B."/>
            <person name="Overmann J."/>
            <person name="Sorensen S.J."/>
            <person name="Idczak E."/>
            <person name="Smalla K."/>
        </authorList>
    </citation>
    <scope>NUCLEOTIDE SEQUENCE</scope>
    <source>
        <strain evidence="2">Rho-11.1</strain>
    </source>
</reference>
<gene>
    <name evidence="2" type="ORF">RMR22_11685</name>
</gene>
<feature type="compositionally biased region" description="Basic and acidic residues" evidence="1">
    <location>
        <begin position="1"/>
        <end position="13"/>
    </location>
</feature>
<accession>A0AAW9FJC3</accession>
<evidence type="ECO:0000256" key="1">
    <source>
        <dbReference type="SAM" id="MobiDB-lite"/>
    </source>
</evidence>
<evidence type="ECO:0000313" key="2">
    <source>
        <dbReference type="EMBL" id="MDX8302913.1"/>
    </source>
</evidence>
<sequence length="81" mass="8697">MASISRVKERTEEQSSSMSEDQQSAIRMLANDLHRLNQAVMNAVEAGVSVELVRSARHHGGDGNWGDLLIPVIVAQGKAAA</sequence>
<dbReference type="AlphaFoldDB" id="A0AAW9FJC3"/>
<protein>
    <submittedName>
        <fullName evidence="2">Uncharacterized protein</fullName>
    </submittedName>
</protein>
<organism evidence="2">
    <name type="scientific">Agrobacterium rosae</name>
    <dbReference type="NCBI Taxonomy" id="1972867"/>
    <lineage>
        <taxon>Bacteria</taxon>
        <taxon>Pseudomonadati</taxon>
        <taxon>Pseudomonadota</taxon>
        <taxon>Alphaproteobacteria</taxon>
        <taxon>Hyphomicrobiales</taxon>
        <taxon>Rhizobiaceae</taxon>
        <taxon>Rhizobium/Agrobacterium group</taxon>
        <taxon>Agrobacterium</taxon>
    </lineage>
</organism>
<name>A0AAW9FJC3_9HYPH</name>
<feature type="compositionally biased region" description="Low complexity" evidence="1">
    <location>
        <begin position="14"/>
        <end position="24"/>
    </location>
</feature>
<feature type="region of interest" description="Disordered" evidence="1">
    <location>
        <begin position="1"/>
        <end position="25"/>
    </location>
</feature>
<dbReference type="RefSeq" id="WP_103584993.1">
    <property type="nucleotide sequence ID" value="NZ_CP192781.1"/>
</dbReference>
<proteinExistence type="predicted"/>